<protein>
    <recommendedName>
        <fullName evidence="4">Porin</fullName>
    </recommendedName>
</protein>
<dbReference type="Pfam" id="PF16930">
    <property type="entry name" value="Porin_5"/>
    <property type="match status" value="1"/>
</dbReference>
<feature type="chain" id="PRO_5018241270" description="Porin" evidence="1">
    <location>
        <begin position="31"/>
        <end position="583"/>
    </location>
</feature>
<evidence type="ECO:0000313" key="3">
    <source>
        <dbReference type="Proteomes" id="UP000270411"/>
    </source>
</evidence>
<dbReference type="RefSeq" id="WP_124684572.1">
    <property type="nucleotide sequence ID" value="NZ_CP033969.1"/>
</dbReference>
<accession>A0A3G8H2Y0</accession>
<dbReference type="SUPFAM" id="SSF56935">
    <property type="entry name" value="Porins"/>
    <property type="match status" value="1"/>
</dbReference>
<dbReference type="InterPro" id="IPR032638">
    <property type="entry name" value="Porin_5"/>
</dbReference>
<dbReference type="AlphaFoldDB" id="A0A3G8H2Y0"/>
<keyword evidence="1" id="KW-0732">Signal</keyword>
<dbReference type="OrthoDB" id="5372286at2"/>
<dbReference type="Proteomes" id="UP000270411">
    <property type="component" value="Chromosome 1"/>
</dbReference>
<name>A0A3G8H2Y0_9BURK</name>
<gene>
    <name evidence="2" type="ORF">EHF44_16090</name>
</gene>
<sequence length="583" mass="62926">MNQAMRVRRPVLQPLAAALLLAMCGQPAWAQAAAGAPSGDVTQNLIRILVMRGTLTRDEGDALLAQARAAAQPPTGGGTALAAGGVAGVAGAAVAQPGDVRVPYVSPRVRAEIRDEVKQEVIAQARAENWAQPNTFPDWVSRITVSGDVRVRYQANLYGSGNAPAVDYAAINANGPVNMNNASGVLPPLLNTTEDQNDLFRIRARLGVTAAISDDLTAGIRLGTGSSNGPVSTTQTLGGGFAKKSIWLDQAYLDYRFTEAFRVTAGRFGNPFYSLDNADLLFANDLNFDGIAGRWLKPVGNRGVTAFVTGGVFPVNYGADNFPENSPEKDSHASWLFALQAGAEGKLGADRVKGAIAYYHFTGMRGAFSSPCLTSAPSCDTDNTRPAFMQKGNTVFGLRNNVPVNVDDTSNPQFFGLTQNFRPLNLTAQWDTQVFRLPFSLQASYVRNLAYDKDRAFQDPRAYPANHYEGVDGSTPVAEYKDKWRSGPNGYLLRAIFGNQTISARGQWNFLLGYKYLQPDAVPDGFTDPDFRLGGTNAKGYFLGAAYGIDKHAWLQARWLSGREVYGDPLAINVLMLELNAKF</sequence>
<evidence type="ECO:0000256" key="1">
    <source>
        <dbReference type="SAM" id="SignalP"/>
    </source>
</evidence>
<organism evidence="2 3">
    <name type="scientific">Cupriavidus pauculus</name>
    <dbReference type="NCBI Taxonomy" id="82633"/>
    <lineage>
        <taxon>Bacteria</taxon>
        <taxon>Pseudomonadati</taxon>
        <taxon>Pseudomonadota</taxon>
        <taxon>Betaproteobacteria</taxon>
        <taxon>Burkholderiales</taxon>
        <taxon>Burkholderiaceae</taxon>
        <taxon>Cupriavidus</taxon>
    </lineage>
</organism>
<dbReference type="Gene3D" id="2.40.160.10">
    <property type="entry name" value="Porin"/>
    <property type="match status" value="1"/>
</dbReference>
<dbReference type="EMBL" id="CP033969">
    <property type="protein sequence ID" value="AZG14818.1"/>
    <property type="molecule type" value="Genomic_DNA"/>
</dbReference>
<dbReference type="InterPro" id="IPR023614">
    <property type="entry name" value="Porin_dom_sf"/>
</dbReference>
<evidence type="ECO:0008006" key="4">
    <source>
        <dbReference type="Google" id="ProtNLM"/>
    </source>
</evidence>
<reference evidence="3" key="1">
    <citation type="submission" date="2018-11" db="EMBL/GenBank/DDBJ databases">
        <title>FDA dAtabase for Regulatory Grade micrObial Sequences (FDA-ARGOS): Supporting development and validation of Infectious Disease Dx tests.</title>
        <authorList>
            <person name="Goldberg B."/>
            <person name="Campos J."/>
            <person name="Tallon L."/>
            <person name="Sadzewicz L."/>
            <person name="Zhao X."/>
            <person name="Vavikolanu K."/>
            <person name="Mehta A."/>
            <person name="Aluvathingal J."/>
            <person name="Nadendla S."/>
            <person name="Geyer C."/>
            <person name="Nandy P."/>
            <person name="Yan Y."/>
            <person name="Sichtig H."/>
        </authorList>
    </citation>
    <scope>NUCLEOTIDE SEQUENCE [LARGE SCALE GENOMIC DNA]</scope>
    <source>
        <strain evidence="3">FDAARGOS_614</strain>
    </source>
</reference>
<proteinExistence type="predicted"/>
<dbReference type="KEGG" id="cpau:EHF44_16090"/>
<evidence type="ECO:0000313" key="2">
    <source>
        <dbReference type="EMBL" id="AZG14818.1"/>
    </source>
</evidence>
<feature type="signal peptide" evidence="1">
    <location>
        <begin position="1"/>
        <end position="30"/>
    </location>
</feature>